<dbReference type="PRINTS" id="PR00081">
    <property type="entry name" value="GDHRDH"/>
</dbReference>
<dbReference type="EMBL" id="DUJO01000007">
    <property type="protein sequence ID" value="HII73142.1"/>
    <property type="molecule type" value="Genomic_DNA"/>
</dbReference>
<dbReference type="GO" id="GO:0006633">
    <property type="term" value="P:fatty acid biosynthetic process"/>
    <property type="evidence" value="ECO:0007669"/>
    <property type="project" value="TreeGrafter"/>
</dbReference>
<dbReference type="PANTHER" id="PTHR42760:SF122">
    <property type="entry name" value="NAD(P)-BINDING PROTEIN"/>
    <property type="match status" value="1"/>
</dbReference>
<dbReference type="Proteomes" id="UP000646844">
    <property type="component" value="Unassembled WGS sequence"/>
</dbReference>
<evidence type="ECO:0000256" key="1">
    <source>
        <dbReference type="ARBA" id="ARBA00006484"/>
    </source>
</evidence>
<dbReference type="Pfam" id="PF13561">
    <property type="entry name" value="adh_short_C2"/>
    <property type="match status" value="1"/>
</dbReference>
<dbReference type="GeneID" id="1460641"/>
<protein>
    <submittedName>
        <fullName evidence="2">SDR family oxidoreductase</fullName>
    </submittedName>
</protein>
<accession>A0A832TBR0</accession>
<dbReference type="CDD" id="cd05233">
    <property type="entry name" value="SDR_c"/>
    <property type="match status" value="1"/>
</dbReference>
<evidence type="ECO:0000313" key="3">
    <source>
        <dbReference type="Proteomes" id="UP000646844"/>
    </source>
</evidence>
<dbReference type="InterPro" id="IPR002347">
    <property type="entry name" value="SDR_fam"/>
</dbReference>
<proteinExistence type="inferred from homology"/>
<dbReference type="AlphaFoldDB" id="A0A832TBR0"/>
<dbReference type="GO" id="GO:0016616">
    <property type="term" value="F:oxidoreductase activity, acting on the CH-OH group of donors, NAD or NADP as acceptor"/>
    <property type="evidence" value="ECO:0007669"/>
    <property type="project" value="TreeGrafter"/>
</dbReference>
<sequence>MMEISLKGKTCLITGGTHGIGLATAKLFAELGAKVIALGRNIESVEKENNSIQFVKVDLTSREQLLSFIELYKKEIGIIDCLINNASTNSRYSILNVTLEEWDKMISLVLTAPMLLSKMAAELMIKNGIKGKIINIAAIQAHYPLPESLPYVTVKGGLIAMTKSLAVDLGKYGIQVIAVVPGPIYTKGEKVPENLDKNAATLLGRMGRPQEVANLLAFLASDYNTFITGTEIIIDGGRIISRKPDPEEITSGAV</sequence>
<dbReference type="PANTHER" id="PTHR42760">
    <property type="entry name" value="SHORT-CHAIN DEHYDROGENASES/REDUCTASES FAMILY MEMBER"/>
    <property type="match status" value="1"/>
</dbReference>
<comment type="similarity">
    <text evidence="1">Belongs to the short-chain dehydrogenases/reductases (SDR) family.</text>
</comment>
<dbReference type="FunFam" id="3.40.50.720:FF:000084">
    <property type="entry name" value="Short-chain dehydrogenase reductase"/>
    <property type="match status" value="1"/>
</dbReference>
<dbReference type="InterPro" id="IPR036291">
    <property type="entry name" value="NAD(P)-bd_dom_sf"/>
</dbReference>
<organism evidence="2 3">
    <name type="scientific">Sulfurisphaera tokodaii</name>
    <dbReference type="NCBI Taxonomy" id="111955"/>
    <lineage>
        <taxon>Archaea</taxon>
        <taxon>Thermoproteota</taxon>
        <taxon>Thermoprotei</taxon>
        <taxon>Sulfolobales</taxon>
        <taxon>Sulfolobaceae</taxon>
        <taxon>Sulfurisphaera</taxon>
    </lineage>
</organism>
<evidence type="ECO:0000313" key="2">
    <source>
        <dbReference type="EMBL" id="HII73142.1"/>
    </source>
</evidence>
<dbReference type="RefSeq" id="WP_052846819.1">
    <property type="nucleotide sequence ID" value="NZ_BAABQO010000033.1"/>
</dbReference>
<name>A0A832TBR0_9CREN</name>
<dbReference type="PRINTS" id="PR00080">
    <property type="entry name" value="SDRFAMILY"/>
</dbReference>
<dbReference type="Gene3D" id="3.40.50.720">
    <property type="entry name" value="NAD(P)-binding Rossmann-like Domain"/>
    <property type="match status" value="1"/>
</dbReference>
<gene>
    <name evidence="2" type="ORF">HA332_01765</name>
</gene>
<dbReference type="SUPFAM" id="SSF51735">
    <property type="entry name" value="NAD(P)-binding Rossmann-fold domains"/>
    <property type="match status" value="1"/>
</dbReference>
<comment type="caution">
    <text evidence="2">The sequence shown here is derived from an EMBL/GenBank/DDBJ whole genome shotgun (WGS) entry which is preliminary data.</text>
</comment>
<reference evidence="2" key="1">
    <citation type="journal article" date="2020" name="bioRxiv">
        <title>A rank-normalized archaeal taxonomy based on genome phylogeny resolves widespread incomplete and uneven classifications.</title>
        <authorList>
            <person name="Rinke C."/>
            <person name="Chuvochina M."/>
            <person name="Mussig A.J."/>
            <person name="Chaumeil P.-A."/>
            <person name="Waite D.W."/>
            <person name="Whitman W.B."/>
            <person name="Parks D.H."/>
            <person name="Hugenholtz P."/>
        </authorList>
    </citation>
    <scope>NUCLEOTIDE SEQUENCE</scope>
    <source>
        <strain evidence="2">UBA8838</strain>
    </source>
</reference>
<dbReference type="GO" id="GO:0048038">
    <property type="term" value="F:quinone binding"/>
    <property type="evidence" value="ECO:0007669"/>
    <property type="project" value="TreeGrafter"/>
</dbReference>